<dbReference type="Proteomes" id="UP000887159">
    <property type="component" value="Unassembled WGS sequence"/>
</dbReference>
<dbReference type="Gene3D" id="3.30.420.10">
    <property type="entry name" value="Ribonuclease H-like superfamily/Ribonuclease H"/>
    <property type="match status" value="1"/>
</dbReference>
<evidence type="ECO:0000313" key="1">
    <source>
        <dbReference type="EMBL" id="GFY04084.1"/>
    </source>
</evidence>
<keyword evidence="2" id="KW-1185">Reference proteome</keyword>
<proteinExistence type="predicted"/>
<dbReference type="EMBL" id="BMAU01021243">
    <property type="protein sequence ID" value="GFY04084.1"/>
    <property type="molecule type" value="Genomic_DNA"/>
</dbReference>
<reference evidence="1" key="1">
    <citation type="submission" date="2020-08" db="EMBL/GenBank/DDBJ databases">
        <title>Multicomponent nature underlies the extraordinary mechanical properties of spider dragline silk.</title>
        <authorList>
            <person name="Kono N."/>
            <person name="Nakamura H."/>
            <person name="Mori M."/>
            <person name="Yoshida Y."/>
            <person name="Ohtoshi R."/>
            <person name="Malay A.D."/>
            <person name="Moran D.A.P."/>
            <person name="Tomita M."/>
            <person name="Numata K."/>
            <person name="Arakawa K."/>
        </authorList>
    </citation>
    <scope>NUCLEOTIDE SEQUENCE</scope>
</reference>
<sequence>MSDSLVHVSSLSPTKVEVKVLMWKVATSLAAPVSTRNIRKRLTEEPLGSITCAALDAHPSALPLEWCRSRGNWTAAKWIQVIFSEESRFNLRSDDNRVRVWRTRGERLNPSFALQRLSTPTAVVMTLMPHPETHTGLTFDVPVHASLVTSWNENLDMELECKAFTPISDNICQIVAPDLRHFGQSGDFVHDVLVKGLA</sequence>
<accession>A0A8X6V990</accession>
<protein>
    <submittedName>
        <fullName evidence="1">Transposable element Tcb2 transposase</fullName>
    </submittedName>
</protein>
<name>A0A8X6V990_TRICX</name>
<dbReference type="AlphaFoldDB" id="A0A8X6V990"/>
<dbReference type="GO" id="GO:0003676">
    <property type="term" value="F:nucleic acid binding"/>
    <property type="evidence" value="ECO:0007669"/>
    <property type="project" value="InterPro"/>
</dbReference>
<comment type="caution">
    <text evidence="1">The sequence shown here is derived from an EMBL/GenBank/DDBJ whole genome shotgun (WGS) entry which is preliminary data.</text>
</comment>
<gene>
    <name evidence="1" type="primary">X975_07738</name>
    <name evidence="1" type="ORF">TNCV_1198621</name>
</gene>
<evidence type="ECO:0000313" key="2">
    <source>
        <dbReference type="Proteomes" id="UP000887159"/>
    </source>
</evidence>
<dbReference type="InterPro" id="IPR036397">
    <property type="entry name" value="RNaseH_sf"/>
</dbReference>
<organism evidence="1 2">
    <name type="scientific">Trichonephila clavipes</name>
    <name type="common">Golden silk orbweaver</name>
    <name type="synonym">Nephila clavipes</name>
    <dbReference type="NCBI Taxonomy" id="2585209"/>
    <lineage>
        <taxon>Eukaryota</taxon>
        <taxon>Metazoa</taxon>
        <taxon>Ecdysozoa</taxon>
        <taxon>Arthropoda</taxon>
        <taxon>Chelicerata</taxon>
        <taxon>Arachnida</taxon>
        <taxon>Araneae</taxon>
        <taxon>Araneomorphae</taxon>
        <taxon>Entelegynae</taxon>
        <taxon>Araneoidea</taxon>
        <taxon>Nephilidae</taxon>
        <taxon>Trichonephila</taxon>
    </lineage>
</organism>